<dbReference type="Proteomes" id="UP000828390">
    <property type="component" value="Unassembled WGS sequence"/>
</dbReference>
<keyword evidence="5" id="KW-0472">Membrane</keyword>
<feature type="chain" id="PRO_5038679905" description="CUB domain-containing protein" evidence="6">
    <location>
        <begin position="22"/>
        <end position="778"/>
    </location>
</feature>
<comment type="caution">
    <text evidence="8">The sequence shown here is derived from an EMBL/GenBank/DDBJ whole genome shotgun (WGS) entry which is preliminary data.</text>
</comment>
<dbReference type="AlphaFoldDB" id="A0A9D3YP50"/>
<dbReference type="InterPro" id="IPR035914">
    <property type="entry name" value="Sperma_CUB_dom_sf"/>
</dbReference>
<dbReference type="OrthoDB" id="6055967at2759"/>
<gene>
    <name evidence="8" type="ORF">DPMN_079493</name>
</gene>
<evidence type="ECO:0000256" key="1">
    <source>
        <dbReference type="ARBA" id="ARBA00022737"/>
    </source>
</evidence>
<dbReference type="PROSITE" id="PS01180">
    <property type="entry name" value="CUB"/>
    <property type="match status" value="1"/>
</dbReference>
<accession>A0A9D3YP50</accession>
<keyword evidence="9" id="KW-1185">Reference proteome</keyword>
<feature type="transmembrane region" description="Helical" evidence="5">
    <location>
        <begin position="536"/>
        <end position="557"/>
    </location>
</feature>
<dbReference type="InterPro" id="IPR013783">
    <property type="entry name" value="Ig-like_fold"/>
</dbReference>
<organism evidence="8 9">
    <name type="scientific">Dreissena polymorpha</name>
    <name type="common">Zebra mussel</name>
    <name type="synonym">Mytilus polymorpha</name>
    <dbReference type="NCBI Taxonomy" id="45954"/>
    <lineage>
        <taxon>Eukaryota</taxon>
        <taxon>Metazoa</taxon>
        <taxon>Spiralia</taxon>
        <taxon>Lophotrochozoa</taxon>
        <taxon>Mollusca</taxon>
        <taxon>Bivalvia</taxon>
        <taxon>Autobranchia</taxon>
        <taxon>Heteroconchia</taxon>
        <taxon>Euheterodonta</taxon>
        <taxon>Imparidentia</taxon>
        <taxon>Neoheterodontei</taxon>
        <taxon>Myida</taxon>
        <taxon>Dreissenoidea</taxon>
        <taxon>Dreissenidae</taxon>
        <taxon>Dreissena</taxon>
    </lineage>
</organism>
<reference evidence="8" key="2">
    <citation type="submission" date="2020-11" db="EMBL/GenBank/DDBJ databases">
        <authorList>
            <person name="McCartney M.A."/>
            <person name="Auch B."/>
            <person name="Kono T."/>
            <person name="Mallez S."/>
            <person name="Becker A."/>
            <person name="Gohl D.M."/>
            <person name="Silverstein K.A.T."/>
            <person name="Koren S."/>
            <person name="Bechman K.B."/>
            <person name="Herman A."/>
            <person name="Abrahante J.E."/>
            <person name="Garbe J."/>
        </authorList>
    </citation>
    <scope>NUCLEOTIDE SEQUENCE</scope>
    <source>
        <strain evidence="8">Duluth1</strain>
        <tissue evidence="8">Whole animal</tissue>
    </source>
</reference>
<feature type="region of interest" description="Disordered" evidence="4">
    <location>
        <begin position="751"/>
        <end position="778"/>
    </location>
</feature>
<dbReference type="Gene3D" id="2.60.120.290">
    <property type="entry name" value="Spermadhesin, CUB domain"/>
    <property type="match status" value="1"/>
</dbReference>
<evidence type="ECO:0000256" key="4">
    <source>
        <dbReference type="SAM" id="MobiDB-lite"/>
    </source>
</evidence>
<keyword evidence="5" id="KW-1133">Transmembrane helix</keyword>
<feature type="compositionally biased region" description="Polar residues" evidence="4">
    <location>
        <begin position="753"/>
        <end position="769"/>
    </location>
</feature>
<dbReference type="Pfam" id="PF00431">
    <property type="entry name" value="CUB"/>
    <property type="match status" value="1"/>
</dbReference>
<dbReference type="SMART" id="SM00042">
    <property type="entry name" value="CUB"/>
    <property type="match status" value="1"/>
</dbReference>
<proteinExistence type="predicted"/>
<dbReference type="EMBL" id="JAIWYP010000015">
    <property type="protein sequence ID" value="KAH3704437.1"/>
    <property type="molecule type" value="Genomic_DNA"/>
</dbReference>
<sequence>MGLRVMSLVPLSLLAIQLVHTQVVLYHNCTESYDSLTHVIYVYSAKFAVCSWSIFAPNEEPIHVWRNDAVVQVFHQHVNKFDSRNYNSTQSIDIGETMIEIVTTGNDRMRFRINRSHPIDTVYEYHEERISWSKADGICSKHGGTLITSYPKVLSTSLKAITMSDNTAIWLDKALSNWIWLQGCVHVTVRNGSMTIYEMTKKEQLMACETLCHSYKYFLTNRQRCFCSDVSVGRKVAMATCPLYYDVFMEVGTEDKFDDYYILWERHDEQNSPVGNLKDQHCVTKGKNIFLEVTSCQDQNGFTCAIENGSNQTYAQHIPGFNAALSWVEANAFCSSKANSTGLASVPDLKHIAIFEGDRYWTSLVRNVTWSKTSYYKRKPRVSYVANDLNIYPKNSTDDNPFICSFDVPTCGLEISGVSGIISSPEYRASLFCKWRILVPVGMVVHLELADLDVELSDSCIYDRVTITDNVGPEKSFCGQKRGVSLTTRSNTINMVYRTDDTVQSKGFVMKWQAVIYDDAEESTTKSAHRITGGTIAGIVVGVIFLIFLTCFLSCCLKSEEMRRNVISCCRGHVGLTDKSKTPQVSNVLYGVNSFSFGSEFTDGNTGYDTIGDAHHGLLLRNVSYANNPSKVSRHTYEDIENDMLTRDHYADIENDMSNMNEQNKPEQPGAMSKREVIHTQKKNTVKITVDMMHENVHPNEAEPLDYTDDYMQPNVSRKKKERSFASDDGGYLNDDVTGKPKHIYLELKRSGASVSANSGEPDTQQKMATENHYVAID</sequence>
<evidence type="ECO:0000256" key="3">
    <source>
        <dbReference type="PROSITE-ProRule" id="PRU00059"/>
    </source>
</evidence>
<name>A0A9D3YP50_DREPO</name>
<evidence type="ECO:0000256" key="5">
    <source>
        <dbReference type="SAM" id="Phobius"/>
    </source>
</evidence>
<dbReference type="Gene3D" id="2.60.40.10">
    <property type="entry name" value="Immunoglobulins"/>
    <property type="match status" value="1"/>
</dbReference>
<keyword evidence="5" id="KW-0812">Transmembrane</keyword>
<dbReference type="SUPFAM" id="SSF56436">
    <property type="entry name" value="C-type lectin-like"/>
    <property type="match status" value="1"/>
</dbReference>
<feature type="domain" description="CUB" evidence="7">
    <location>
        <begin position="411"/>
        <end position="515"/>
    </location>
</feature>
<protein>
    <recommendedName>
        <fullName evidence="7">CUB domain-containing protein</fullName>
    </recommendedName>
</protein>
<evidence type="ECO:0000256" key="2">
    <source>
        <dbReference type="ARBA" id="ARBA00023157"/>
    </source>
</evidence>
<evidence type="ECO:0000313" key="9">
    <source>
        <dbReference type="Proteomes" id="UP000828390"/>
    </source>
</evidence>
<keyword evidence="1" id="KW-0677">Repeat</keyword>
<comment type="caution">
    <text evidence="3">Lacks conserved residue(s) required for the propagation of feature annotation.</text>
</comment>
<keyword evidence="2" id="KW-1015">Disulfide bond</keyword>
<evidence type="ECO:0000313" key="8">
    <source>
        <dbReference type="EMBL" id="KAH3704437.1"/>
    </source>
</evidence>
<evidence type="ECO:0000256" key="6">
    <source>
        <dbReference type="SAM" id="SignalP"/>
    </source>
</evidence>
<keyword evidence="6" id="KW-0732">Signal</keyword>
<evidence type="ECO:0000259" key="7">
    <source>
        <dbReference type="PROSITE" id="PS01180"/>
    </source>
</evidence>
<dbReference type="InterPro" id="IPR000859">
    <property type="entry name" value="CUB_dom"/>
</dbReference>
<dbReference type="CDD" id="cd00041">
    <property type="entry name" value="CUB"/>
    <property type="match status" value="1"/>
</dbReference>
<dbReference type="InterPro" id="IPR016187">
    <property type="entry name" value="CTDL_fold"/>
</dbReference>
<feature type="signal peptide" evidence="6">
    <location>
        <begin position="1"/>
        <end position="21"/>
    </location>
</feature>
<feature type="region of interest" description="Disordered" evidence="4">
    <location>
        <begin position="717"/>
        <end position="738"/>
    </location>
</feature>
<dbReference type="PANTHER" id="PTHR24251">
    <property type="entry name" value="OVOCHYMASE-RELATED"/>
    <property type="match status" value="1"/>
</dbReference>
<reference evidence="8" key="1">
    <citation type="journal article" date="2019" name="bioRxiv">
        <title>The Genome of the Zebra Mussel, Dreissena polymorpha: A Resource for Invasive Species Research.</title>
        <authorList>
            <person name="McCartney M.A."/>
            <person name="Auch B."/>
            <person name="Kono T."/>
            <person name="Mallez S."/>
            <person name="Zhang Y."/>
            <person name="Obille A."/>
            <person name="Becker A."/>
            <person name="Abrahante J.E."/>
            <person name="Garbe J."/>
            <person name="Badalamenti J.P."/>
            <person name="Herman A."/>
            <person name="Mangelson H."/>
            <person name="Liachko I."/>
            <person name="Sullivan S."/>
            <person name="Sone E.D."/>
            <person name="Koren S."/>
            <person name="Silverstein K.A.T."/>
            <person name="Beckman K.B."/>
            <person name="Gohl D.M."/>
        </authorList>
    </citation>
    <scope>NUCLEOTIDE SEQUENCE</scope>
    <source>
        <strain evidence="8">Duluth1</strain>
        <tissue evidence="8">Whole animal</tissue>
    </source>
</reference>
<dbReference type="SUPFAM" id="SSF49854">
    <property type="entry name" value="Spermadhesin, CUB domain"/>
    <property type="match status" value="1"/>
</dbReference>